<dbReference type="PANTHER" id="PTHR10245:SF15">
    <property type="entry name" value="ENDOTHELIAL DIFFERENTIATION-RELATED FACTOR 1"/>
    <property type="match status" value="1"/>
</dbReference>
<dbReference type="SMART" id="SM00530">
    <property type="entry name" value="HTH_XRE"/>
    <property type="match status" value="1"/>
</dbReference>
<dbReference type="PANTHER" id="PTHR10245">
    <property type="entry name" value="ENDOTHELIAL DIFFERENTIATION-RELATED FACTOR 1 MULTIPROTEIN BRIDGING FACTOR 1"/>
    <property type="match status" value="1"/>
</dbReference>
<dbReference type="SUPFAM" id="SSF47413">
    <property type="entry name" value="lambda repressor-like DNA-binding domains"/>
    <property type="match status" value="1"/>
</dbReference>
<evidence type="ECO:0000259" key="7">
    <source>
        <dbReference type="PROSITE" id="PS50943"/>
    </source>
</evidence>
<dbReference type="AlphaFoldDB" id="A0A316ZJ17"/>
<dbReference type="InterPro" id="IPR013729">
    <property type="entry name" value="MBF1_N"/>
</dbReference>
<name>A0A316ZJ17_9BASI</name>
<dbReference type="InterPro" id="IPR010982">
    <property type="entry name" value="Lambda_DNA-bd_dom_sf"/>
</dbReference>
<evidence type="ECO:0000256" key="6">
    <source>
        <dbReference type="SAM" id="MobiDB-lite"/>
    </source>
</evidence>
<reference evidence="8 9" key="1">
    <citation type="journal article" date="2018" name="Mol. Biol. Evol.">
        <title>Broad Genomic Sampling Reveals a Smut Pathogenic Ancestry of the Fungal Clade Ustilaginomycotina.</title>
        <authorList>
            <person name="Kijpornyongpan T."/>
            <person name="Mondo S.J."/>
            <person name="Barry K."/>
            <person name="Sandor L."/>
            <person name="Lee J."/>
            <person name="Lipzen A."/>
            <person name="Pangilinan J."/>
            <person name="LaButti K."/>
            <person name="Hainaut M."/>
            <person name="Henrissat B."/>
            <person name="Grigoriev I.V."/>
            <person name="Spatafora J.W."/>
            <person name="Aime M.C."/>
        </authorList>
    </citation>
    <scope>NUCLEOTIDE SEQUENCE [LARGE SCALE GENOMIC DNA]</scope>
    <source>
        <strain evidence="8 9">MCA 4186</strain>
    </source>
</reference>
<dbReference type="PROSITE" id="PS50943">
    <property type="entry name" value="HTH_CROC1"/>
    <property type="match status" value="1"/>
</dbReference>
<dbReference type="Gene3D" id="1.10.260.40">
    <property type="entry name" value="lambda repressor-like DNA-binding domains"/>
    <property type="match status" value="1"/>
</dbReference>
<gene>
    <name evidence="8" type="ORF">FA09DRAFT_333255</name>
</gene>
<comment type="function">
    <text evidence="5">Transcriptional coactivator that stimulates GCN4-dependent transcriptional activity by bridging the DNA-binding region of GCN4 and TBP (SPT15), thereby recruiting TBP to GCN4-bound promoters. Involved in induction of the ribosome quality control (RQC) pathway; a pathway that degrades nascent peptide chains during problematic translation. Required to prevent stalled ribosomes from frameshifting.</text>
</comment>
<keyword evidence="3" id="KW-0238">DNA-binding</keyword>
<keyword evidence="2" id="KW-0805">Transcription regulation</keyword>
<dbReference type="GO" id="GO:0005634">
    <property type="term" value="C:nucleus"/>
    <property type="evidence" value="ECO:0007669"/>
    <property type="project" value="TreeGrafter"/>
</dbReference>
<dbReference type="Pfam" id="PF08523">
    <property type="entry name" value="MBF1"/>
    <property type="match status" value="1"/>
</dbReference>
<dbReference type="EMBL" id="KZ819284">
    <property type="protein sequence ID" value="PWO00963.1"/>
    <property type="molecule type" value="Genomic_DNA"/>
</dbReference>
<dbReference type="GeneID" id="37271222"/>
<dbReference type="Proteomes" id="UP000245946">
    <property type="component" value="Unassembled WGS sequence"/>
</dbReference>
<evidence type="ECO:0000256" key="3">
    <source>
        <dbReference type="ARBA" id="ARBA00023125"/>
    </source>
</evidence>
<feature type="domain" description="HTH cro/C1-type" evidence="7">
    <location>
        <begin position="87"/>
        <end position="141"/>
    </location>
</feature>
<evidence type="ECO:0000256" key="4">
    <source>
        <dbReference type="ARBA" id="ARBA00023163"/>
    </source>
</evidence>
<keyword evidence="9" id="KW-1185">Reference proteome</keyword>
<proteinExistence type="inferred from homology"/>
<keyword evidence="4" id="KW-0804">Transcription</keyword>
<sequence length="153" mass="15851">MSDWDTTTVIGRNTRGGQSGGGGGARQGPTAYERAKAVGAITENDRKVAAGTNKAHSGVDHAHLAKLDRENEVAPPAKVAPSVGKAIAQSRQEKGLTQKDLGTKINEKPQVIAEYESGKAIPNPAILAKLERALGVKLRGKDIGAPLGGPKKS</sequence>
<dbReference type="GO" id="GO:0003677">
    <property type="term" value="F:DNA binding"/>
    <property type="evidence" value="ECO:0007669"/>
    <property type="project" value="UniProtKB-KW"/>
</dbReference>
<organism evidence="8 9">
    <name type="scientific">Tilletiopsis washingtonensis</name>
    <dbReference type="NCBI Taxonomy" id="58919"/>
    <lineage>
        <taxon>Eukaryota</taxon>
        <taxon>Fungi</taxon>
        <taxon>Dikarya</taxon>
        <taxon>Basidiomycota</taxon>
        <taxon>Ustilaginomycotina</taxon>
        <taxon>Exobasidiomycetes</taxon>
        <taxon>Entylomatales</taxon>
        <taxon>Entylomatales incertae sedis</taxon>
        <taxon>Tilletiopsis</taxon>
    </lineage>
</organism>
<accession>A0A316ZJ17</accession>
<dbReference type="Pfam" id="PF01381">
    <property type="entry name" value="HTH_3"/>
    <property type="match status" value="1"/>
</dbReference>
<evidence type="ECO:0000313" key="8">
    <source>
        <dbReference type="EMBL" id="PWO00963.1"/>
    </source>
</evidence>
<dbReference type="RefSeq" id="XP_025601241.1">
    <property type="nucleotide sequence ID" value="XM_025743678.1"/>
</dbReference>
<dbReference type="STRING" id="58919.A0A316ZJ17"/>
<dbReference type="FunFam" id="1.10.260.40:FF:000015">
    <property type="entry name" value="Endothelial differentiation-related factor 1"/>
    <property type="match status" value="1"/>
</dbReference>
<dbReference type="CDD" id="cd00093">
    <property type="entry name" value="HTH_XRE"/>
    <property type="match status" value="1"/>
</dbReference>
<feature type="compositionally biased region" description="Gly residues" evidence="6">
    <location>
        <begin position="17"/>
        <end position="26"/>
    </location>
</feature>
<evidence type="ECO:0000256" key="5">
    <source>
        <dbReference type="ARBA" id="ARBA00035107"/>
    </source>
</evidence>
<evidence type="ECO:0000256" key="1">
    <source>
        <dbReference type="ARBA" id="ARBA00009802"/>
    </source>
</evidence>
<comment type="similarity">
    <text evidence="1">Belongs to the MBF1 family.</text>
</comment>
<dbReference type="InterPro" id="IPR001387">
    <property type="entry name" value="Cro/C1-type_HTH"/>
</dbReference>
<evidence type="ECO:0000313" key="9">
    <source>
        <dbReference type="Proteomes" id="UP000245946"/>
    </source>
</evidence>
<feature type="compositionally biased region" description="Polar residues" evidence="6">
    <location>
        <begin position="1"/>
        <end position="10"/>
    </location>
</feature>
<evidence type="ECO:0000256" key="2">
    <source>
        <dbReference type="ARBA" id="ARBA00023015"/>
    </source>
</evidence>
<protein>
    <submittedName>
        <fullName evidence="8">Putative MBF1-multi protein bridging factor mediates GCN4-dependent transcriptional activation</fullName>
    </submittedName>
</protein>
<feature type="region of interest" description="Disordered" evidence="6">
    <location>
        <begin position="1"/>
        <end position="30"/>
    </location>
</feature>
<dbReference type="OrthoDB" id="10253401at2759"/>